<feature type="region of interest" description="Disordered" evidence="1">
    <location>
        <begin position="1"/>
        <end position="32"/>
    </location>
</feature>
<dbReference type="EMBL" id="QGKX02001347">
    <property type="protein sequence ID" value="KAF3522187.1"/>
    <property type="molecule type" value="Genomic_DNA"/>
</dbReference>
<name>A0A8S9PH77_BRACR</name>
<accession>A0A8S9PH77</accession>
<evidence type="ECO:0000313" key="3">
    <source>
        <dbReference type="Proteomes" id="UP000712600"/>
    </source>
</evidence>
<comment type="caution">
    <text evidence="2">The sequence shown here is derived from an EMBL/GenBank/DDBJ whole genome shotgun (WGS) entry which is preliminary data.</text>
</comment>
<dbReference type="AlphaFoldDB" id="A0A8S9PH77"/>
<evidence type="ECO:0000313" key="2">
    <source>
        <dbReference type="EMBL" id="KAF3522187.1"/>
    </source>
</evidence>
<organism evidence="2 3">
    <name type="scientific">Brassica cretica</name>
    <name type="common">Mustard</name>
    <dbReference type="NCBI Taxonomy" id="69181"/>
    <lineage>
        <taxon>Eukaryota</taxon>
        <taxon>Viridiplantae</taxon>
        <taxon>Streptophyta</taxon>
        <taxon>Embryophyta</taxon>
        <taxon>Tracheophyta</taxon>
        <taxon>Spermatophyta</taxon>
        <taxon>Magnoliopsida</taxon>
        <taxon>eudicotyledons</taxon>
        <taxon>Gunneridae</taxon>
        <taxon>Pentapetalae</taxon>
        <taxon>rosids</taxon>
        <taxon>malvids</taxon>
        <taxon>Brassicales</taxon>
        <taxon>Brassicaceae</taxon>
        <taxon>Brassiceae</taxon>
        <taxon>Brassica</taxon>
    </lineage>
</organism>
<sequence length="67" mass="7127">MTQKARVLGLPYGSDRKGYKKQNQAGGGSGLAARTSCAAISCRRWGEVTAGFYSDRASLVVSLVSWT</sequence>
<evidence type="ECO:0000256" key="1">
    <source>
        <dbReference type="SAM" id="MobiDB-lite"/>
    </source>
</evidence>
<protein>
    <submittedName>
        <fullName evidence="2">Uncharacterized protein</fullName>
    </submittedName>
</protein>
<gene>
    <name evidence="2" type="ORF">F2Q69_00049261</name>
</gene>
<proteinExistence type="predicted"/>
<dbReference type="Proteomes" id="UP000712600">
    <property type="component" value="Unassembled WGS sequence"/>
</dbReference>
<reference evidence="2" key="1">
    <citation type="submission" date="2019-12" db="EMBL/GenBank/DDBJ databases">
        <title>Genome sequencing and annotation of Brassica cretica.</title>
        <authorList>
            <person name="Studholme D.J."/>
            <person name="Sarris P."/>
        </authorList>
    </citation>
    <scope>NUCLEOTIDE SEQUENCE</scope>
    <source>
        <strain evidence="2">PFS-109/04</strain>
        <tissue evidence="2">Leaf</tissue>
    </source>
</reference>